<feature type="domain" description="DUF58" evidence="2">
    <location>
        <begin position="56"/>
        <end position="284"/>
    </location>
</feature>
<organism evidence="3 4">
    <name type="scientific">Thiorhodovibrio winogradskyi</name>
    <dbReference type="NCBI Taxonomy" id="77007"/>
    <lineage>
        <taxon>Bacteria</taxon>
        <taxon>Pseudomonadati</taxon>
        <taxon>Pseudomonadota</taxon>
        <taxon>Gammaproteobacteria</taxon>
        <taxon>Chromatiales</taxon>
        <taxon>Chromatiaceae</taxon>
        <taxon>Thiorhodovibrio</taxon>
    </lineage>
</organism>
<dbReference type="PANTHER" id="PTHR33608">
    <property type="entry name" value="BLL2464 PROTEIN"/>
    <property type="match status" value="1"/>
</dbReference>
<dbReference type="Proteomes" id="UP001432180">
    <property type="component" value="Chromosome"/>
</dbReference>
<dbReference type="EMBL" id="CP121472">
    <property type="protein sequence ID" value="WPL19364.1"/>
    <property type="molecule type" value="Genomic_DNA"/>
</dbReference>
<proteinExistence type="predicted"/>
<dbReference type="InterPro" id="IPR002881">
    <property type="entry name" value="DUF58"/>
</dbReference>
<dbReference type="RefSeq" id="WP_328985111.1">
    <property type="nucleotide sequence ID" value="NZ_CP121472.1"/>
</dbReference>
<gene>
    <name evidence="3" type="ORF">Thiowin_04481</name>
</gene>
<dbReference type="Pfam" id="PF01882">
    <property type="entry name" value="DUF58"/>
    <property type="match status" value="1"/>
</dbReference>
<protein>
    <recommendedName>
        <fullName evidence="2">DUF58 domain-containing protein</fullName>
    </recommendedName>
</protein>
<keyword evidence="4" id="KW-1185">Reference proteome</keyword>
<dbReference type="PANTHER" id="PTHR33608:SF12">
    <property type="entry name" value="DUF58 DOMAIN-CONTAINING PROTEIN"/>
    <property type="match status" value="1"/>
</dbReference>
<evidence type="ECO:0000256" key="1">
    <source>
        <dbReference type="SAM" id="MobiDB-lite"/>
    </source>
</evidence>
<name>A0ABZ0SGC7_9GAMM</name>
<evidence type="ECO:0000259" key="2">
    <source>
        <dbReference type="Pfam" id="PF01882"/>
    </source>
</evidence>
<accession>A0ABZ0SGC7</accession>
<feature type="region of interest" description="Disordered" evidence="1">
    <location>
        <begin position="29"/>
        <end position="48"/>
    </location>
</feature>
<reference evidence="3 4" key="1">
    <citation type="journal article" date="2023" name="Microorganisms">
        <title>Thiorhodovibrio frisius and Trv. litoralis spp. nov., Two Novel Members from a Clade of Fastidious Purple Sulfur Bacteria That Exhibit Unique Red-Shifted Light-Harvesting Capabilities.</title>
        <authorList>
            <person name="Methner A."/>
            <person name="Kuzyk S.B."/>
            <person name="Petersen J."/>
            <person name="Bauer S."/>
            <person name="Brinkmann H."/>
            <person name="Sichau K."/>
            <person name="Wanner G."/>
            <person name="Wolf J."/>
            <person name="Neumann-Schaal M."/>
            <person name="Henke P."/>
            <person name="Tank M."/>
            <person name="Sproer C."/>
            <person name="Bunk B."/>
            <person name="Overmann J."/>
        </authorList>
    </citation>
    <scope>NUCLEOTIDE SEQUENCE [LARGE SCALE GENOMIC DNA]</scope>
    <source>
        <strain evidence="3 4">DSM 6702</strain>
    </source>
</reference>
<evidence type="ECO:0000313" key="3">
    <source>
        <dbReference type="EMBL" id="WPL19364.1"/>
    </source>
</evidence>
<evidence type="ECO:0000313" key="4">
    <source>
        <dbReference type="Proteomes" id="UP001432180"/>
    </source>
</evidence>
<sequence length="336" mass="36950">MTTIAPDADWRVDAGDLIAQRALASRLSQQPRHRTRSVLTGQHRSRLRGRGMDYRESRHYQAGDDIRNMDWRITARAGHAHVKVFDEERERPVMVVADFGPSMFFASRGAFKSVMAARLAALIGWAAVQHGDRIGAFLVPTLQRGNPPQHGGPIELQPSGGRRGQMRLIRALVATGDPEPGLAASADAGNLNLALARLRQVIRPGTLVWLLSDFAGADDETERHLSQLARHNSLLAIEILDALELAPPPPGRYRISDGRRGGLLDTLSGRRRADYQQALEAHRAQARAHIERRGIPCERCLTQDDPALVLGRALSLAARRPPVRQPRGLTQSGAMP</sequence>